<keyword evidence="2" id="KW-1185">Reference proteome</keyword>
<dbReference type="Pfam" id="PF11367">
    <property type="entry name" value="Tail_completion_gp17"/>
    <property type="match status" value="1"/>
</dbReference>
<sequence>MTKLYDAQVSVFKRLESNLELMEQITDTYDYVPSETDFPYIVLGRAYSTPEKTKTTDGERIEITLDIWSIYQGKKETVEIMKLVEASLIEDLLIEDALVISQEVKSREVLEEANDLYHGTVIFEILLDLE</sequence>
<proteinExistence type="predicted"/>
<accession>A0ABV6NHS7</accession>
<dbReference type="InterPro" id="IPR021508">
    <property type="entry name" value="Gp17-like"/>
</dbReference>
<dbReference type="Proteomes" id="UP001589833">
    <property type="component" value="Unassembled WGS sequence"/>
</dbReference>
<gene>
    <name evidence="1" type="ORF">ACFFH4_11560</name>
</gene>
<dbReference type="Gene3D" id="3.30.2000.30">
    <property type="match status" value="1"/>
</dbReference>
<organism evidence="1 2">
    <name type="scientific">Halalkalibacter alkalisediminis</name>
    <dbReference type="NCBI Taxonomy" id="935616"/>
    <lineage>
        <taxon>Bacteria</taxon>
        <taxon>Bacillati</taxon>
        <taxon>Bacillota</taxon>
        <taxon>Bacilli</taxon>
        <taxon>Bacillales</taxon>
        <taxon>Bacillaceae</taxon>
        <taxon>Halalkalibacter</taxon>
    </lineage>
</organism>
<comment type="caution">
    <text evidence="1">The sequence shown here is derived from an EMBL/GenBank/DDBJ whole genome shotgun (WGS) entry which is preliminary data.</text>
</comment>
<name>A0ABV6NHS7_9BACI</name>
<dbReference type="RefSeq" id="WP_273845721.1">
    <property type="nucleotide sequence ID" value="NZ_JAQQWT010000014.1"/>
</dbReference>
<dbReference type="EMBL" id="JBHLTR010000016">
    <property type="protein sequence ID" value="MFC0559683.1"/>
    <property type="molecule type" value="Genomic_DNA"/>
</dbReference>
<evidence type="ECO:0000313" key="2">
    <source>
        <dbReference type="Proteomes" id="UP001589833"/>
    </source>
</evidence>
<protein>
    <submittedName>
        <fullName evidence="1">DUF3168 domain-containing protein</fullName>
    </submittedName>
</protein>
<evidence type="ECO:0000313" key="1">
    <source>
        <dbReference type="EMBL" id="MFC0559683.1"/>
    </source>
</evidence>
<reference evidence="1 2" key="1">
    <citation type="submission" date="2024-09" db="EMBL/GenBank/DDBJ databases">
        <authorList>
            <person name="Sun Q."/>
            <person name="Mori K."/>
        </authorList>
    </citation>
    <scope>NUCLEOTIDE SEQUENCE [LARGE SCALE GENOMIC DNA]</scope>
    <source>
        <strain evidence="1 2">NCAIM B.02301</strain>
    </source>
</reference>
<dbReference type="InterPro" id="IPR053745">
    <property type="entry name" value="Viral_Tail_Comp_sf"/>
</dbReference>